<evidence type="ECO:0000313" key="4">
    <source>
        <dbReference type="Proteomes" id="UP000813385"/>
    </source>
</evidence>
<sequence length="1135" mass="123811">MNAIQQKCRPKHQVLVLKCYPRTTKGAVDVKPNSSELSYLLFYATSRRSKIQKIGSFLEKKTATDVWRLRIGDVQVTLEILTALIEKSPKDLPLFATNVLKILDLILGSKDLTMAQSSIPTFEAFCENHDVSSSFAEHGYLAQYESVVRLYATLASTRQSPGKGELSKPVLMRWRNVGLDAIKSVSSSDTLSSTSGRQFSVIVPIILENLWSEDDRLLDSLLARAQTEEKGVSENLLKRRTSIGTTKTNETGPEPNRLALVGTADDADKLAEEDIGVLALQCLKQIFVVPNQSQIHAATLALLRFIQERIEKDGAETVLTTHPKTGTDSGWAIQMFGLVARWAPVQDRYIILVTTMDHLRRLPMSEENLQQHVVLTAMISHLLRSDINLIGLSVMDILLGLIQHMKRLVQTPLGAVKTGDNEKEEQSPSASQAFEPDGGPKRDLMHRIQGCIGALATHVYYADQISDMISAILIRLRPSRASSAQSSPAGEKAEQPAGEEAAKSESNLESYLTFSVGRTAALKAIKSILLVANVRTKMSGTMNLSRNRVPMRVWEGTHWILHDTDRHVRRAYVDALVTWLDRETTKGDLQAKEDHARTHGRSSLKHRSELRELAPGTAAHRASSVASNRERAIKQPRTHFLQLLHLAIYDNALQFIDSDPEIITLHVLLTKLVFQLGVNAVRYGLPMIFRLQEDIQDAETPTQKVRLGSLCHGYFWAVTEKFEVEGSVAGRAILNEIDRRRGKRFWVQAIHVPPPALEQVPQTAAALPQGGVPVDEELETEALLPFDDRIPLVESVAASYARGFSSPPASPAASPGRSFSHPFLTTSFTTAPLTTADTDSELALPDSFRDLMVTDWSRDAAMLAIQAASKSESLTGSRTGTTGTRHRITLNGGAFGNGQPRASSLFGSHQDLRPSTAIVGGGLAPMNKMRRTSVRSGLSATPMRADRGPITTVDQLKQVLSGRIPSTAISTSAGLRDSDDDSTSDSMVSFDYAQSEVSFNPATQSSQRSQTAGGEGVVLSPQRPSSSGRGSGRPGSARDSPPIGRDSEDDEVPPVPPLPNLRGFGSGIPAAISTQDHALKPAQRNVSVRSGESRFTSSGRDEGPPDSIMDLRDLLLGIDSKAGEQSIGNVTRPPY</sequence>
<evidence type="ECO:0000256" key="2">
    <source>
        <dbReference type="SAM" id="MobiDB-lite"/>
    </source>
</evidence>
<reference evidence="3" key="1">
    <citation type="journal article" date="2021" name="Nat. Commun.">
        <title>Genetic determinants of endophytism in the Arabidopsis root mycobiome.</title>
        <authorList>
            <person name="Mesny F."/>
            <person name="Miyauchi S."/>
            <person name="Thiergart T."/>
            <person name="Pickel B."/>
            <person name="Atanasova L."/>
            <person name="Karlsson M."/>
            <person name="Huettel B."/>
            <person name="Barry K.W."/>
            <person name="Haridas S."/>
            <person name="Chen C."/>
            <person name="Bauer D."/>
            <person name="Andreopoulos W."/>
            <person name="Pangilinan J."/>
            <person name="LaButti K."/>
            <person name="Riley R."/>
            <person name="Lipzen A."/>
            <person name="Clum A."/>
            <person name="Drula E."/>
            <person name="Henrissat B."/>
            <person name="Kohler A."/>
            <person name="Grigoriev I.V."/>
            <person name="Martin F.M."/>
            <person name="Hacquard S."/>
        </authorList>
    </citation>
    <scope>NUCLEOTIDE SEQUENCE</scope>
    <source>
        <strain evidence="3">MPI-CAGE-AT-0016</strain>
    </source>
</reference>
<keyword evidence="4" id="KW-1185">Reference proteome</keyword>
<dbReference type="Pfam" id="PF21072">
    <property type="entry name" value="EFR3"/>
    <property type="match status" value="2"/>
</dbReference>
<name>A0A8K0X2J2_9PEZI</name>
<protein>
    <recommendedName>
        <fullName evidence="5">Protein EFR3</fullName>
    </recommendedName>
</protein>
<feature type="region of interest" description="Disordered" evidence="2">
    <location>
        <begin position="589"/>
        <end position="630"/>
    </location>
</feature>
<feature type="compositionally biased region" description="Polar residues" evidence="2">
    <location>
        <begin position="1084"/>
        <end position="1098"/>
    </location>
</feature>
<evidence type="ECO:0000256" key="1">
    <source>
        <dbReference type="ARBA" id="ARBA00010216"/>
    </source>
</evidence>
<dbReference type="PANTHER" id="PTHR47766">
    <property type="entry name" value="PROTEIN EFR3"/>
    <property type="match status" value="1"/>
</dbReference>
<feature type="compositionally biased region" description="Polar residues" evidence="2">
    <location>
        <begin position="998"/>
        <end position="1012"/>
    </location>
</feature>
<dbReference type="SUPFAM" id="SSF48371">
    <property type="entry name" value="ARM repeat"/>
    <property type="match status" value="1"/>
</dbReference>
<feature type="region of interest" description="Disordered" evidence="2">
    <location>
        <begin position="998"/>
        <end position="1109"/>
    </location>
</feature>
<dbReference type="GO" id="GO:0005886">
    <property type="term" value="C:plasma membrane"/>
    <property type="evidence" value="ECO:0007669"/>
    <property type="project" value="TreeGrafter"/>
</dbReference>
<evidence type="ECO:0008006" key="5">
    <source>
        <dbReference type="Google" id="ProtNLM"/>
    </source>
</evidence>
<dbReference type="InterPro" id="IPR039786">
    <property type="entry name" value="EFR3"/>
</dbReference>
<feature type="region of interest" description="Disordered" evidence="2">
    <location>
        <begin position="483"/>
        <end position="504"/>
    </location>
</feature>
<feature type="region of interest" description="Disordered" evidence="2">
    <location>
        <begin position="417"/>
        <end position="440"/>
    </location>
</feature>
<accession>A0A8K0X2J2</accession>
<dbReference type="EMBL" id="JAGPXD010000004">
    <property type="protein sequence ID" value="KAH7358505.1"/>
    <property type="molecule type" value="Genomic_DNA"/>
</dbReference>
<comment type="caution">
    <text evidence="3">The sequence shown here is derived from an EMBL/GenBank/DDBJ whole genome shotgun (WGS) entry which is preliminary data.</text>
</comment>
<dbReference type="Proteomes" id="UP000813385">
    <property type="component" value="Unassembled WGS sequence"/>
</dbReference>
<dbReference type="InterPro" id="IPR016024">
    <property type="entry name" value="ARM-type_fold"/>
</dbReference>
<proteinExistence type="inferred from homology"/>
<dbReference type="PANTHER" id="PTHR47766:SF1">
    <property type="entry name" value="PROTEIN EFR3"/>
    <property type="match status" value="1"/>
</dbReference>
<organism evidence="3 4">
    <name type="scientific">Plectosphaerella cucumerina</name>
    <dbReference type="NCBI Taxonomy" id="40658"/>
    <lineage>
        <taxon>Eukaryota</taxon>
        <taxon>Fungi</taxon>
        <taxon>Dikarya</taxon>
        <taxon>Ascomycota</taxon>
        <taxon>Pezizomycotina</taxon>
        <taxon>Sordariomycetes</taxon>
        <taxon>Hypocreomycetidae</taxon>
        <taxon>Glomerellales</taxon>
        <taxon>Plectosphaerellaceae</taxon>
        <taxon>Plectosphaerella</taxon>
    </lineage>
</organism>
<feature type="compositionally biased region" description="Basic and acidic residues" evidence="2">
    <location>
        <begin position="1099"/>
        <end position="1109"/>
    </location>
</feature>
<evidence type="ECO:0000313" key="3">
    <source>
        <dbReference type="EMBL" id="KAH7358505.1"/>
    </source>
</evidence>
<dbReference type="InterPro" id="IPR049150">
    <property type="entry name" value="EFR3_HEAT-like_rpt"/>
</dbReference>
<dbReference type="AlphaFoldDB" id="A0A8K0X2J2"/>
<feature type="compositionally biased region" description="Low complexity" evidence="2">
    <location>
        <begin position="1020"/>
        <end position="1042"/>
    </location>
</feature>
<dbReference type="OrthoDB" id="19232at2759"/>
<dbReference type="GO" id="GO:0072659">
    <property type="term" value="P:protein localization to plasma membrane"/>
    <property type="evidence" value="ECO:0007669"/>
    <property type="project" value="InterPro"/>
</dbReference>
<gene>
    <name evidence="3" type="ORF">B0T11DRAFT_340786</name>
</gene>
<comment type="similarity">
    <text evidence="1">Belongs to the EFR3 family.</text>
</comment>